<evidence type="ECO:0000313" key="3">
    <source>
        <dbReference type="Proteomes" id="UP000078200"/>
    </source>
</evidence>
<reference evidence="2" key="1">
    <citation type="submission" date="2020-05" db="UniProtKB">
        <authorList>
            <consortium name="EnsemblMetazoa"/>
        </authorList>
    </citation>
    <scope>IDENTIFICATION</scope>
    <source>
        <strain evidence="2">TTRI</strain>
    </source>
</reference>
<proteinExistence type="predicted"/>
<dbReference type="Proteomes" id="UP000078200">
    <property type="component" value="Unassembled WGS sequence"/>
</dbReference>
<sequence>MEVIRVQVNSKNNDVMKFLILLSFIAATTAAPGHLFGGGYDIIYTIFVLSLNMSKERSSLMPHLAPAESQTRGNGARIAGLEDIL</sequence>
<evidence type="ECO:0000313" key="2">
    <source>
        <dbReference type="EnsemblMetazoa" id="GAUT026556-PA"/>
    </source>
</evidence>
<dbReference type="VEuPathDB" id="VectorBase:GAUT026556"/>
<feature type="transmembrane region" description="Helical" evidence="1">
    <location>
        <begin position="18"/>
        <end position="51"/>
    </location>
</feature>
<keyword evidence="1" id="KW-0472">Membrane</keyword>
<keyword evidence="1" id="KW-0812">Transmembrane</keyword>
<dbReference type="AlphaFoldDB" id="A0A1A9V5D8"/>
<accession>A0A1A9V5D8</accession>
<organism evidence="2 3">
    <name type="scientific">Glossina austeni</name>
    <name type="common">Savannah tsetse fly</name>
    <dbReference type="NCBI Taxonomy" id="7395"/>
    <lineage>
        <taxon>Eukaryota</taxon>
        <taxon>Metazoa</taxon>
        <taxon>Ecdysozoa</taxon>
        <taxon>Arthropoda</taxon>
        <taxon>Hexapoda</taxon>
        <taxon>Insecta</taxon>
        <taxon>Pterygota</taxon>
        <taxon>Neoptera</taxon>
        <taxon>Endopterygota</taxon>
        <taxon>Diptera</taxon>
        <taxon>Brachycera</taxon>
        <taxon>Muscomorpha</taxon>
        <taxon>Hippoboscoidea</taxon>
        <taxon>Glossinidae</taxon>
        <taxon>Glossina</taxon>
    </lineage>
</organism>
<keyword evidence="1" id="KW-1133">Transmembrane helix</keyword>
<name>A0A1A9V5D8_GLOAU</name>
<protein>
    <submittedName>
        <fullName evidence="2">Uncharacterized protein</fullName>
    </submittedName>
</protein>
<dbReference type="EnsemblMetazoa" id="GAUT026556-RA">
    <property type="protein sequence ID" value="GAUT026556-PA"/>
    <property type="gene ID" value="GAUT026556"/>
</dbReference>
<keyword evidence="3" id="KW-1185">Reference proteome</keyword>
<evidence type="ECO:0000256" key="1">
    <source>
        <dbReference type="SAM" id="Phobius"/>
    </source>
</evidence>